<accession>A0ABS9K4G4</accession>
<evidence type="ECO:0000313" key="3">
    <source>
        <dbReference type="Proteomes" id="UP001165384"/>
    </source>
</evidence>
<dbReference type="InterPro" id="IPR005135">
    <property type="entry name" value="Endo/exonuclease/phosphatase"/>
</dbReference>
<evidence type="ECO:0000313" key="2">
    <source>
        <dbReference type="EMBL" id="MCG2578057.1"/>
    </source>
</evidence>
<dbReference type="InterPro" id="IPR036691">
    <property type="entry name" value="Endo/exonu/phosph_ase_sf"/>
</dbReference>
<dbReference type="Proteomes" id="UP001165384">
    <property type="component" value="Unassembled WGS sequence"/>
</dbReference>
<dbReference type="RefSeq" id="WP_275711386.1">
    <property type="nucleotide sequence ID" value="NZ_JAKLTN010000002.1"/>
</dbReference>
<dbReference type="PANTHER" id="PTHR14859">
    <property type="entry name" value="CALCOFLUOR WHITE HYPERSENSITIVE PROTEIN PRECURSOR"/>
    <property type="match status" value="1"/>
</dbReference>
<reference evidence="2" key="1">
    <citation type="submission" date="2022-01" db="EMBL/GenBank/DDBJ databases">
        <authorList>
            <person name="Jo J.-H."/>
            <person name="Im W.-T."/>
        </authorList>
    </citation>
    <scope>NUCLEOTIDE SEQUENCE</scope>
    <source>
        <strain evidence="2">XY25</strain>
    </source>
</reference>
<dbReference type="InterPro" id="IPR051916">
    <property type="entry name" value="GPI-anchor_lipid_remodeler"/>
</dbReference>
<name>A0ABS9K4G4_9RHOO</name>
<keyword evidence="2" id="KW-0378">Hydrolase</keyword>
<gene>
    <name evidence="2" type="ORF">LZ012_13770</name>
</gene>
<keyword evidence="3" id="KW-1185">Reference proteome</keyword>
<comment type="caution">
    <text evidence="2">The sequence shown here is derived from an EMBL/GenBank/DDBJ whole genome shotgun (WGS) entry which is preliminary data.</text>
</comment>
<sequence>MKILSWNIKWGCGCDGIVSLPRIAGVIRGVGDCDVICLQEVAINHPGLRGSQGEDQVALLQDAFPGYSAHYGIASDLPSETTSRRQFGNLVLSRLPVMQVFRHSLPFPAEHGALGMPRIALEVVVAAGEMQLRVTTAHLEYYSRVQRKAQVRQLRAIHMEALSQAANKSDTRDLDPPFQGPFRPVSSIYCGDFNCEPGAAELAYLTESAGNDASRLIDAWSIANPDTPNAFTVGLNVCSWPDRAYCCDYFFVSPDLRGCVRQVTVNQDTDASDHQPILLELAVAN</sequence>
<feature type="domain" description="Endonuclease/exonuclease/phosphatase" evidence="1">
    <location>
        <begin position="4"/>
        <end position="274"/>
    </location>
</feature>
<dbReference type="Gene3D" id="3.60.10.10">
    <property type="entry name" value="Endonuclease/exonuclease/phosphatase"/>
    <property type="match status" value="1"/>
</dbReference>
<dbReference type="PANTHER" id="PTHR14859:SF0">
    <property type="entry name" value="ENDONUCLEASE_EXONUCLEASE_PHOSPHATASE FAMILY PROTEIN, EXPRESSED"/>
    <property type="match status" value="1"/>
</dbReference>
<proteinExistence type="predicted"/>
<dbReference type="GO" id="GO:0004519">
    <property type="term" value="F:endonuclease activity"/>
    <property type="evidence" value="ECO:0007669"/>
    <property type="project" value="UniProtKB-KW"/>
</dbReference>
<dbReference type="EMBL" id="JAKLTN010000002">
    <property type="protein sequence ID" value="MCG2578057.1"/>
    <property type="molecule type" value="Genomic_DNA"/>
</dbReference>
<protein>
    <submittedName>
        <fullName evidence="2">Endonuclease/exonuclease/phosphatase family protein</fullName>
    </submittedName>
</protein>
<organism evidence="2 3">
    <name type="scientific">Dechloromonas hankyongensis</name>
    <dbReference type="NCBI Taxonomy" id="2908002"/>
    <lineage>
        <taxon>Bacteria</taxon>
        <taxon>Pseudomonadati</taxon>
        <taxon>Pseudomonadota</taxon>
        <taxon>Betaproteobacteria</taxon>
        <taxon>Rhodocyclales</taxon>
        <taxon>Azonexaceae</taxon>
        <taxon>Dechloromonas</taxon>
    </lineage>
</organism>
<keyword evidence="2" id="KW-0255">Endonuclease</keyword>
<dbReference type="Pfam" id="PF03372">
    <property type="entry name" value="Exo_endo_phos"/>
    <property type="match status" value="1"/>
</dbReference>
<dbReference type="SUPFAM" id="SSF56219">
    <property type="entry name" value="DNase I-like"/>
    <property type="match status" value="1"/>
</dbReference>
<evidence type="ECO:0000259" key="1">
    <source>
        <dbReference type="Pfam" id="PF03372"/>
    </source>
</evidence>
<keyword evidence="2" id="KW-0540">Nuclease</keyword>